<feature type="region of interest" description="Disordered" evidence="1">
    <location>
        <begin position="124"/>
        <end position="146"/>
    </location>
</feature>
<sequence>MLCVVRIVCSARTSERKGGVTPKPYRLILKPHSSKSRDILCSQPQCVLSTPPTILALEKLAFSSPSSSSSATLPHDPWPYLPPSSQLSTESLVTTKEEDAAIAVAASQALALAKSALQLAKDAALLAPPNNHPPPQPQPQPQQPLSSTFHDNLILLKWV</sequence>
<dbReference type="AlphaFoldDB" id="A0AAN9FSW7"/>
<keyword evidence="3" id="KW-1185">Reference proteome</keyword>
<feature type="region of interest" description="Disordered" evidence="1">
    <location>
        <begin position="64"/>
        <end position="90"/>
    </location>
</feature>
<reference evidence="2 3" key="1">
    <citation type="submission" date="2024-01" db="EMBL/GenBank/DDBJ databases">
        <title>The genomes of 5 underutilized Papilionoideae crops provide insights into root nodulation and disease resistanc.</title>
        <authorList>
            <person name="Yuan L."/>
        </authorList>
    </citation>
    <scope>NUCLEOTIDE SEQUENCE [LARGE SCALE GENOMIC DNA]</scope>
    <source>
        <strain evidence="2">ZHUSHIDOU_FW_LH</strain>
        <tissue evidence="2">Leaf</tissue>
    </source>
</reference>
<accession>A0AAN9FSW7</accession>
<proteinExistence type="predicted"/>
<comment type="caution">
    <text evidence="2">The sequence shown here is derived from an EMBL/GenBank/DDBJ whole genome shotgun (WGS) entry which is preliminary data.</text>
</comment>
<gene>
    <name evidence="2" type="ORF">RIF29_18580</name>
</gene>
<dbReference type="Proteomes" id="UP001372338">
    <property type="component" value="Unassembled WGS sequence"/>
</dbReference>
<protein>
    <submittedName>
        <fullName evidence="2">Uncharacterized protein</fullName>
    </submittedName>
</protein>
<evidence type="ECO:0000313" key="3">
    <source>
        <dbReference type="Proteomes" id="UP001372338"/>
    </source>
</evidence>
<organism evidence="2 3">
    <name type="scientific">Crotalaria pallida</name>
    <name type="common">Smooth rattlebox</name>
    <name type="synonym">Crotalaria striata</name>
    <dbReference type="NCBI Taxonomy" id="3830"/>
    <lineage>
        <taxon>Eukaryota</taxon>
        <taxon>Viridiplantae</taxon>
        <taxon>Streptophyta</taxon>
        <taxon>Embryophyta</taxon>
        <taxon>Tracheophyta</taxon>
        <taxon>Spermatophyta</taxon>
        <taxon>Magnoliopsida</taxon>
        <taxon>eudicotyledons</taxon>
        <taxon>Gunneridae</taxon>
        <taxon>Pentapetalae</taxon>
        <taxon>rosids</taxon>
        <taxon>fabids</taxon>
        <taxon>Fabales</taxon>
        <taxon>Fabaceae</taxon>
        <taxon>Papilionoideae</taxon>
        <taxon>50 kb inversion clade</taxon>
        <taxon>genistoids sensu lato</taxon>
        <taxon>core genistoids</taxon>
        <taxon>Crotalarieae</taxon>
        <taxon>Crotalaria</taxon>
    </lineage>
</organism>
<name>A0AAN9FSW7_CROPI</name>
<evidence type="ECO:0000256" key="1">
    <source>
        <dbReference type="SAM" id="MobiDB-lite"/>
    </source>
</evidence>
<dbReference type="EMBL" id="JAYWIO010000003">
    <property type="protein sequence ID" value="KAK7277428.1"/>
    <property type="molecule type" value="Genomic_DNA"/>
</dbReference>
<evidence type="ECO:0000313" key="2">
    <source>
        <dbReference type="EMBL" id="KAK7277428.1"/>
    </source>
</evidence>
<feature type="compositionally biased region" description="Pro residues" evidence="1">
    <location>
        <begin position="130"/>
        <end position="142"/>
    </location>
</feature>